<gene>
    <name evidence="1" type="ORF">WAX78_19630</name>
</gene>
<comment type="caution">
    <text evidence="1">The sequence shown here is derived from an EMBL/GenBank/DDBJ whole genome shotgun (WGS) entry which is preliminary data.</text>
</comment>
<evidence type="ECO:0000313" key="1">
    <source>
        <dbReference type="EMBL" id="MEI4831641.1"/>
    </source>
</evidence>
<organism evidence="1 2">
    <name type="scientific">Bacillus yunxiaonensis</name>
    <dbReference type="NCBI Taxonomy" id="3127665"/>
    <lineage>
        <taxon>Bacteria</taxon>
        <taxon>Bacillati</taxon>
        <taxon>Bacillota</taxon>
        <taxon>Bacilli</taxon>
        <taxon>Bacillales</taxon>
        <taxon>Bacillaceae</taxon>
        <taxon>Bacillus</taxon>
    </lineage>
</organism>
<evidence type="ECO:0000313" key="2">
    <source>
        <dbReference type="Proteomes" id="UP001367922"/>
    </source>
</evidence>
<name>A0ABU8G0Q4_9BACI</name>
<protein>
    <submittedName>
        <fullName evidence="1">DUF2639 domain-containing protein</fullName>
    </submittedName>
</protein>
<accession>A0ABU8G0Q4</accession>
<dbReference type="RefSeq" id="WP_336483742.1">
    <property type="nucleotide sequence ID" value="NZ_JBAWSV010000007.1"/>
</dbReference>
<dbReference type="InterPro" id="IPR022580">
    <property type="entry name" value="DUF2639"/>
</dbReference>
<dbReference type="EMBL" id="JBAWSV010000007">
    <property type="protein sequence ID" value="MEI4831641.1"/>
    <property type="molecule type" value="Genomic_DNA"/>
</dbReference>
<proteinExistence type="predicted"/>
<dbReference type="Proteomes" id="UP001367922">
    <property type="component" value="Unassembled WGS sequence"/>
</dbReference>
<keyword evidence="2" id="KW-1185">Reference proteome</keyword>
<sequence length="37" mass="4423">MNELKKLSISTYKGRKLESYRTHIWANLLEKAKRQST</sequence>
<dbReference type="Pfam" id="PF11121">
    <property type="entry name" value="DUF2639"/>
    <property type="match status" value="1"/>
</dbReference>
<reference evidence="1 2" key="1">
    <citation type="submission" date="2024-01" db="EMBL/GenBank/DDBJ databases">
        <title>Seven novel Bacillus-like species.</title>
        <authorList>
            <person name="Liu G."/>
        </authorList>
    </citation>
    <scope>NUCLEOTIDE SEQUENCE [LARGE SCALE GENOMIC DNA]</scope>
    <source>
        <strain evidence="1 2">FJAT-53711</strain>
    </source>
</reference>